<gene>
    <name evidence="1" type="ORF">J0J69_02350</name>
    <name evidence="2" type="ORF">J0J70_08680</name>
</gene>
<dbReference type="EMBL" id="CP071249">
    <property type="protein sequence ID" value="UUF06449.1"/>
    <property type="molecule type" value="Genomic_DNA"/>
</dbReference>
<dbReference type="EMBL" id="CP071250">
    <property type="protein sequence ID" value="UUF07697.1"/>
    <property type="molecule type" value="Genomic_DNA"/>
</dbReference>
<dbReference type="AlphaFoldDB" id="A0A9Q9CN87"/>
<accession>A0A9Q9CN87</accession>
<evidence type="ECO:0000313" key="3">
    <source>
        <dbReference type="Proteomes" id="UP001058016"/>
    </source>
</evidence>
<reference evidence="2 3" key="1">
    <citation type="submission" date="2021-03" db="EMBL/GenBank/DDBJ databases">
        <title>Comparative Genomics and Metabolomics in the genus Turicibacter.</title>
        <authorList>
            <person name="Maki J."/>
            <person name="Looft T."/>
        </authorList>
    </citation>
    <scope>NUCLEOTIDE SEQUENCE</scope>
    <source>
        <strain evidence="2">ISU324</strain>
        <strain evidence="1 3">MMM721</strain>
    </source>
</reference>
<evidence type="ECO:0000313" key="1">
    <source>
        <dbReference type="EMBL" id="UUF06449.1"/>
    </source>
</evidence>
<dbReference type="Proteomes" id="UP001058072">
    <property type="component" value="Chromosome"/>
</dbReference>
<organism evidence="2 4">
    <name type="scientific">Turicibacter bilis</name>
    <dbReference type="NCBI Taxonomy" id="2735723"/>
    <lineage>
        <taxon>Bacteria</taxon>
        <taxon>Bacillati</taxon>
        <taxon>Bacillota</taxon>
        <taxon>Erysipelotrichia</taxon>
        <taxon>Erysipelotrichales</taxon>
        <taxon>Turicibacteraceae</taxon>
        <taxon>Turicibacter</taxon>
    </lineage>
</organism>
<proteinExistence type="predicted"/>
<evidence type="ECO:0000313" key="2">
    <source>
        <dbReference type="EMBL" id="UUF07697.1"/>
    </source>
</evidence>
<sequence>MLSQTMLRIKTNIGTCLSEMDEILECCHSLLENNNIIILINRSLYHKLKEECAKLTKVRKALYRIYSHLETEFTPYVLDLTLEGHELIKEINDIIQTIEDKWNEGDIDINKYTLAQAILILELDGDVIIDIDDLEMVLAHPEYFWLCLYVVPENNVKICHYSAWKTKQEALIFAMQMPGCGKHHVINRFTLKIV</sequence>
<name>A0A9Q9CN87_9FIRM</name>
<evidence type="ECO:0000313" key="4">
    <source>
        <dbReference type="Proteomes" id="UP001058072"/>
    </source>
</evidence>
<keyword evidence="3" id="KW-1185">Reference proteome</keyword>
<protein>
    <submittedName>
        <fullName evidence="2">Uncharacterized protein</fullName>
    </submittedName>
</protein>
<dbReference type="RefSeq" id="WP_055305107.1">
    <property type="nucleotide sequence ID" value="NZ_CP071249.1"/>
</dbReference>
<dbReference type="Proteomes" id="UP001058016">
    <property type="component" value="Chromosome"/>
</dbReference>